<evidence type="ECO:0000313" key="1">
    <source>
        <dbReference type="EMBL" id="CAL0328674.1"/>
    </source>
</evidence>
<gene>
    <name evidence="1" type="ORF">LLUT_LOCUS29734</name>
</gene>
<dbReference type="Proteomes" id="UP001497480">
    <property type="component" value="Unassembled WGS sequence"/>
</dbReference>
<name>A0AAV1Y576_LUPLU</name>
<accession>A0AAV1Y576</accession>
<proteinExistence type="predicted"/>
<evidence type="ECO:0000313" key="2">
    <source>
        <dbReference type="Proteomes" id="UP001497480"/>
    </source>
</evidence>
<dbReference type="AlphaFoldDB" id="A0AAV1Y576"/>
<protein>
    <submittedName>
        <fullName evidence="1">Uncharacterized protein</fullName>
    </submittedName>
</protein>
<keyword evidence="2" id="KW-1185">Reference proteome</keyword>
<dbReference type="EMBL" id="CAXHTB010000021">
    <property type="protein sequence ID" value="CAL0328674.1"/>
    <property type="molecule type" value="Genomic_DNA"/>
</dbReference>
<sequence length="90" mass="10037">MLEIIIGAFTSSSDDTKLSEGIRTLAMSSPMKFVDYIYRIWLSCLAELVDEAENHAQLIVLLVNATVSDLEIEAANSFPVIYLMLRKIPS</sequence>
<reference evidence="1 2" key="1">
    <citation type="submission" date="2024-03" db="EMBL/GenBank/DDBJ databases">
        <authorList>
            <person name="Martinez-Hernandez J."/>
        </authorList>
    </citation>
    <scope>NUCLEOTIDE SEQUENCE [LARGE SCALE GENOMIC DNA]</scope>
</reference>
<organism evidence="1 2">
    <name type="scientific">Lupinus luteus</name>
    <name type="common">European yellow lupine</name>
    <dbReference type="NCBI Taxonomy" id="3873"/>
    <lineage>
        <taxon>Eukaryota</taxon>
        <taxon>Viridiplantae</taxon>
        <taxon>Streptophyta</taxon>
        <taxon>Embryophyta</taxon>
        <taxon>Tracheophyta</taxon>
        <taxon>Spermatophyta</taxon>
        <taxon>Magnoliopsida</taxon>
        <taxon>eudicotyledons</taxon>
        <taxon>Gunneridae</taxon>
        <taxon>Pentapetalae</taxon>
        <taxon>rosids</taxon>
        <taxon>fabids</taxon>
        <taxon>Fabales</taxon>
        <taxon>Fabaceae</taxon>
        <taxon>Papilionoideae</taxon>
        <taxon>50 kb inversion clade</taxon>
        <taxon>genistoids sensu lato</taxon>
        <taxon>core genistoids</taxon>
        <taxon>Genisteae</taxon>
        <taxon>Lupinus</taxon>
    </lineage>
</organism>
<comment type="caution">
    <text evidence="1">The sequence shown here is derived from an EMBL/GenBank/DDBJ whole genome shotgun (WGS) entry which is preliminary data.</text>
</comment>